<evidence type="ECO:0000256" key="2">
    <source>
        <dbReference type="ARBA" id="ARBA00009948"/>
    </source>
</evidence>
<comment type="subcellular location">
    <subcellularLocation>
        <location evidence="7">Cytoplasm</location>
    </subcellularLocation>
</comment>
<feature type="binding site" evidence="7">
    <location>
        <position position="24"/>
    </location>
    <ligand>
        <name>phosphoenolpyruvate</name>
        <dbReference type="ChEBI" id="CHEBI:58702"/>
    </ligand>
</feature>
<name>A0AAE3VE93_9BACT</name>
<gene>
    <name evidence="7" type="primary">aroA</name>
    <name evidence="9" type="ORF">J3R75_000964</name>
</gene>
<comment type="pathway">
    <text evidence="1 7">Metabolic intermediate biosynthesis; chorismate biosynthesis; chorismate from D-erythrose 4-phosphate and phosphoenolpyruvate: step 6/7.</text>
</comment>
<dbReference type="InterPro" id="IPR006264">
    <property type="entry name" value="EPSP_synthase"/>
</dbReference>
<evidence type="ECO:0000256" key="6">
    <source>
        <dbReference type="ARBA" id="ARBA00044633"/>
    </source>
</evidence>
<dbReference type="InterPro" id="IPR001986">
    <property type="entry name" value="Enolpyruvate_Tfrase_dom"/>
</dbReference>
<feature type="binding site" evidence="7">
    <location>
        <position position="29"/>
    </location>
    <ligand>
        <name>3-phosphoshikimate</name>
        <dbReference type="ChEBI" id="CHEBI:145989"/>
    </ligand>
</feature>
<dbReference type="SUPFAM" id="SSF55205">
    <property type="entry name" value="EPT/RTPC-like"/>
    <property type="match status" value="1"/>
</dbReference>
<evidence type="ECO:0000256" key="5">
    <source>
        <dbReference type="ARBA" id="ARBA00023141"/>
    </source>
</evidence>
<proteinExistence type="inferred from homology"/>
<dbReference type="AlphaFoldDB" id="A0AAE3VE93"/>
<dbReference type="InterPro" id="IPR036968">
    <property type="entry name" value="Enolpyruvate_Tfrase_sf"/>
</dbReference>
<comment type="similarity">
    <text evidence="2 7">Belongs to the EPSP synthase family.</text>
</comment>
<evidence type="ECO:0000313" key="9">
    <source>
        <dbReference type="EMBL" id="MDQ0288857.1"/>
    </source>
</evidence>
<dbReference type="PROSITE" id="PS00885">
    <property type="entry name" value="EPSP_SYNTHASE_2"/>
    <property type="match status" value="1"/>
</dbReference>
<keyword evidence="5 7" id="KW-0057">Aromatic amino acid biosynthesis</keyword>
<dbReference type="PANTHER" id="PTHR21090">
    <property type="entry name" value="AROM/DEHYDROQUINATE SYNTHASE"/>
    <property type="match status" value="1"/>
</dbReference>
<keyword evidence="3 7" id="KW-0028">Amino-acid biosynthesis</keyword>
<feature type="binding site" evidence="7">
    <location>
        <position position="385"/>
    </location>
    <ligand>
        <name>phosphoenolpyruvate</name>
        <dbReference type="ChEBI" id="CHEBI:58702"/>
    </ligand>
</feature>
<evidence type="ECO:0000259" key="8">
    <source>
        <dbReference type="Pfam" id="PF00275"/>
    </source>
</evidence>
<dbReference type="GO" id="GO:0003866">
    <property type="term" value="F:3-phosphoshikimate 1-carboxyvinyltransferase activity"/>
    <property type="evidence" value="ECO:0007669"/>
    <property type="project" value="UniProtKB-UniRule"/>
</dbReference>
<keyword evidence="7" id="KW-0963">Cytoplasm</keyword>
<reference evidence="9" key="1">
    <citation type="submission" date="2023-07" db="EMBL/GenBank/DDBJ databases">
        <title>Genomic Encyclopedia of Type Strains, Phase IV (KMG-IV): sequencing the most valuable type-strain genomes for metagenomic binning, comparative biology and taxonomic classification.</title>
        <authorList>
            <person name="Goeker M."/>
        </authorList>
    </citation>
    <scope>NUCLEOTIDE SEQUENCE</scope>
    <source>
        <strain evidence="9">DSM 24202</strain>
    </source>
</reference>
<evidence type="ECO:0000256" key="4">
    <source>
        <dbReference type="ARBA" id="ARBA00022679"/>
    </source>
</evidence>
<dbReference type="InterPro" id="IPR023193">
    <property type="entry name" value="EPSP_synthase_CS"/>
</dbReference>
<evidence type="ECO:0000256" key="7">
    <source>
        <dbReference type="HAMAP-Rule" id="MF_00210"/>
    </source>
</evidence>
<dbReference type="Proteomes" id="UP001238163">
    <property type="component" value="Unassembled WGS sequence"/>
</dbReference>
<feature type="binding site" evidence="7">
    <location>
        <position position="170"/>
    </location>
    <ligand>
        <name>3-phosphoshikimate</name>
        <dbReference type="ChEBI" id="CHEBI:145989"/>
    </ligand>
</feature>
<feature type="binding site" evidence="7">
    <location>
        <position position="343"/>
    </location>
    <ligand>
        <name>phosphoenolpyruvate</name>
        <dbReference type="ChEBI" id="CHEBI:58702"/>
    </ligand>
</feature>
<evidence type="ECO:0000313" key="10">
    <source>
        <dbReference type="Proteomes" id="UP001238163"/>
    </source>
</evidence>
<feature type="domain" description="Enolpyruvate transferase" evidence="8">
    <location>
        <begin position="11"/>
        <end position="418"/>
    </location>
</feature>
<dbReference type="GO" id="GO:0008652">
    <property type="term" value="P:amino acid biosynthetic process"/>
    <property type="evidence" value="ECO:0007669"/>
    <property type="project" value="UniProtKB-KW"/>
</dbReference>
<feature type="binding site" evidence="7">
    <location>
        <position position="171"/>
    </location>
    <ligand>
        <name>3-phosphoshikimate</name>
        <dbReference type="ChEBI" id="CHEBI:145989"/>
    </ligand>
</feature>
<feature type="binding site" evidence="7">
    <location>
        <position position="339"/>
    </location>
    <ligand>
        <name>3-phosphoshikimate</name>
        <dbReference type="ChEBI" id="CHEBI:145989"/>
    </ligand>
</feature>
<dbReference type="GO" id="GO:0009423">
    <property type="term" value="P:chorismate biosynthetic process"/>
    <property type="evidence" value="ECO:0007669"/>
    <property type="project" value="UniProtKB-UniRule"/>
</dbReference>
<dbReference type="InterPro" id="IPR013792">
    <property type="entry name" value="RNA3'P_cycl/enolpyr_Trfase_a/b"/>
</dbReference>
<sequence>MSPTPHVIISPGRLCGKVAIPPSKSAAHRAIIAAALSNGPCRITPIAASDDIIATSNAMAALGANIRTDGDALVVRGLHDNATATAAAAATTLVDCAESGSTLRFLIPIAAALGRNATFTGRGRLAERPMAEYLHCLAQHGVAFSSDRGLPLSISGQLQPGTYVLPGNISSQFITGLLFALPMLNGDSVIVLSSDLQSAGYVDLTIAVLADAGIRIDATANGWAIPGKQRYQARNYSVEGDWSQAAFFLAAATIGSDISITGLKRDSKQGDRAAEDLFRQFGATITWDAAGALHARCNQARGIAIDAAQIPDLVPALAAAAALCPGQTRIFNAERLRAKESDRLAAMQKALGALGATISESADGLIIDGVERLHGGNVDGANDHRIVMASAIAALRADSPVAISHPQSINKSYPDFFAHFRSIGGSANVNLG</sequence>
<dbReference type="Pfam" id="PF00275">
    <property type="entry name" value="EPSP_synthase"/>
    <property type="match status" value="1"/>
</dbReference>
<feature type="binding site" evidence="7">
    <location>
        <position position="128"/>
    </location>
    <ligand>
        <name>phosphoenolpyruvate</name>
        <dbReference type="ChEBI" id="CHEBI:58702"/>
    </ligand>
</feature>
<comment type="catalytic activity">
    <reaction evidence="6">
        <text>3-phosphoshikimate + phosphoenolpyruvate = 5-O-(1-carboxyvinyl)-3-phosphoshikimate + phosphate</text>
        <dbReference type="Rhea" id="RHEA:21256"/>
        <dbReference type="ChEBI" id="CHEBI:43474"/>
        <dbReference type="ChEBI" id="CHEBI:57701"/>
        <dbReference type="ChEBI" id="CHEBI:58702"/>
        <dbReference type="ChEBI" id="CHEBI:145989"/>
        <dbReference type="EC" id="2.5.1.19"/>
    </reaction>
    <physiologicalReaction direction="left-to-right" evidence="6">
        <dbReference type="Rhea" id="RHEA:21257"/>
    </physiologicalReaction>
</comment>
<dbReference type="GO" id="GO:0005737">
    <property type="term" value="C:cytoplasm"/>
    <property type="evidence" value="ECO:0007669"/>
    <property type="project" value="UniProtKB-SubCell"/>
</dbReference>
<feature type="binding site" evidence="7">
    <location>
        <position position="172"/>
    </location>
    <ligand>
        <name>phosphoenolpyruvate</name>
        <dbReference type="ChEBI" id="CHEBI:58702"/>
    </ligand>
</feature>
<feature type="binding site" evidence="7">
    <location>
        <position position="172"/>
    </location>
    <ligand>
        <name>3-phosphoshikimate</name>
        <dbReference type="ChEBI" id="CHEBI:145989"/>
    </ligand>
</feature>
<dbReference type="NCBIfam" id="TIGR01356">
    <property type="entry name" value="aroA"/>
    <property type="match status" value="1"/>
</dbReference>
<feature type="binding site" evidence="7">
    <location>
        <position position="24"/>
    </location>
    <ligand>
        <name>3-phosphoshikimate</name>
        <dbReference type="ChEBI" id="CHEBI:145989"/>
    </ligand>
</feature>
<feature type="binding site" evidence="7">
    <location>
        <position position="411"/>
    </location>
    <ligand>
        <name>phosphoenolpyruvate</name>
        <dbReference type="ChEBI" id="CHEBI:58702"/>
    </ligand>
</feature>
<dbReference type="HAMAP" id="MF_00210">
    <property type="entry name" value="EPSP_synth"/>
    <property type="match status" value="1"/>
</dbReference>
<keyword evidence="4 7" id="KW-0808">Transferase</keyword>
<comment type="caution">
    <text evidence="9">The sequence shown here is derived from an EMBL/GenBank/DDBJ whole genome shotgun (WGS) entry which is preliminary data.</text>
</comment>
<comment type="function">
    <text evidence="7">Catalyzes the transfer of the enolpyruvyl moiety of phosphoenolpyruvate (PEP) to the 5-hydroxyl of shikimate-3-phosphate (S3P) to produce enolpyruvyl shikimate-3-phosphate and inorganic phosphate.</text>
</comment>
<feature type="active site" description="Proton acceptor" evidence="7">
    <location>
        <position position="312"/>
    </location>
</feature>
<evidence type="ECO:0000256" key="1">
    <source>
        <dbReference type="ARBA" id="ARBA00004811"/>
    </source>
</evidence>
<organism evidence="9 10">
    <name type="scientific">Oligosphaera ethanolica</name>
    <dbReference type="NCBI Taxonomy" id="760260"/>
    <lineage>
        <taxon>Bacteria</taxon>
        <taxon>Pseudomonadati</taxon>
        <taxon>Lentisphaerota</taxon>
        <taxon>Oligosphaeria</taxon>
        <taxon>Oligosphaerales</taxon>
        <taxon>Oligosphaeraceae</taxon>
        <taxon>Oligosphaera</taxon>
    </lineage>
</organism>
<protein>
    <recommendedName>
        <fullName evidence="7">3-phosphoshikimate 1-carboxyvinyltransferase</fullName>
        <ecNumber evidence="7">2.5.1.19</ecNumber>
    </recommendedName>
    <alternativeName>
        <fullName evidence="7">5-enolpyruvylshikimate-3-phosphate synthase</fullName>
        <shortName evidence="7">EPSP synthase</shortName>
        <shortName evidence="7">EPSPS</shortName>
    </alternativeName>
</protein>
<dbReference type="RefSeq" id="WP_307260192.1">
    <property type="nucleotide sequence ID" value="NZ_JAUSVL010000001.1"/>
</dbReference>
<dbReference type="GO" id="GO:0009073">
    <property type="term" value="P:aromatic amino acid family biosynthetic process"/>
    <property type="evidence" value="ECO:0007669"/>
    <property type="project" value="UniProtKB-KW"/>
</dbReference>
<feature type="binding site" evidence="7">
    <location>
        <position position="25"/>
    </location>
    <ligand>
        <name>3-phosphoshikimate</name>
        <dbReference type="ChEBI" id="CHEBI:145989"/>
    </ligand>
</feature>
<accession>A0AAE3VE93</accession>
<dbReference type="CDD" id="cd01556">
    <property type="entry name" value="EPSP_synthase"/>
    <property type="match status" value="1"/>
</dbReference>
<keyword evidence="10" id="KW-1185">Reference proteome</keyword>
<dbReference type="PANTHER" id="PTHR21090:SF5">
    <property type="entry name" value="PENTAFUNCTIONAL AROM POLYPEPTIDE"/>
    <property type="match status" value="1"/>
</dbReference>
<dbReference type="EC" id="2.5.1.19" evidence="7"/>
<dbReference type="PIRSF" id="PIRSF000505">
    <property type="entry name" value="EPSPS"/>
    <property type="match status" value="1"/>
</dbReference>
<feature type="binding site" evidence="7">
    <location>
        <position position="198"/>
    </location>
    <ligand>
        <name>3-phosphoshikimate</name>
        <dbReference type="ChEBI" id="CHEBI:145989"/>
    </ligand>
</feature>
<comment type="subunit">
    <text evidence="7">Monomer.</text>
</comment>
<feature type="binding site" evidence="7">
    <location>
        <position position="100"/>
    </location>
    <ligand>
        <name>phosphoenolpyruvate</name>
        <dbReference type="ChEBI" id="CHEBI:58702"/>
    </ligand>
</feature>
<evidence type="ECO:0000256" key="3">
    <source>
        <dbReference type="ARBA" id="ARBA00022605"/>
    </source>
</evidence>
<comment type="caution">
    <text evidence="7">Lacks conserved residue(s) required for the propagation of feature annotation.</text>
</comment>
<feature type="binding site" evidence="7">
    <location>
        <position position="312"/>
    </location>
    <ligand>
        <name>3-phosphoshikimate</name>
        <dbReference type="ChEBI" id="CHEBI:145989"/>
    </ligand>
</feature>
<dbReference type="Gene3D" id="3.65.10.10">
    <property type="entry name" value="Enolpyruvate transferase domain"/>
    <property type="match status" value="2"/>
</dbReference>
<dbReference type="EMBL" id="JAUSVL010000001">
    <property type="protein sequence ID" value="MDQ0288857.1"/>
    <property type="molecule type" value="Genomic_DNA"/>
</dbReference>